<dbReference type="SUPFAM" id="SSF53448">
    <property type="entry name" value="Nucleotide-diphospho-sugar transferases"/>
    <property type="match status" value="1"/>
</dbReference>
<dbReference type="PANTHER" id="PTHR32385:SF15">
    <property type="entry name" value="INOSITOL PHOSPHOCERAMIDE MANNOSYLTRANSFERASE 1"/>
    <property type="match status" value="1"/>
</dbReference>
<organism evidence="3 4">
    <name type="scientific">Symbiodinium necroappetens</name>
    <dbReference type="NCBI Taxonomy" id="1628268"/>
    <lineage>
        <taxon>Eukaryota</taxon>
        <taxon>Sar</taxon>
        <taxon>Alveolata</taxon>
        <taxon>Dinophyceae</taxon>
        <taxon>Suessiales</taxon>
        <taxon>Symbiodiniaceae</taxon>
        <taxon>Symbiodinium</taxon>
    </lineage>
</organism>
<dbReference type="GO" id="GO:0051999">
    <property type="term" value="P:mannosyl-inositol phosphorylceramide biosynthetic process"/>
    <property type="evidence" value="ECO:0007669"/>
    <property type="project" value="TreeGrafter"/>
</dbReference>
<reference evidence="3" key="1">
    <citation type="submission" date="2021-02" db="EMBL/GenBank/DDBJ databases">
        <authorList>
            <person name="Dougan E. K."/>
            <person name="Rhodes N."/>
            <person name="Thang M."/>
            <person name="Chan C."/>
        </authorList>
    </citation>
    <scope>NUCLEOTIDE SEQUENCE</scope>
</reference>
<dbReference type="GO" id="GO:0000030">
    <property type="term" value="F:mannosyltransferase activity"/>
    <property type="evidence" value="ECO:0007669"/>
    <property type="project" value="TreeGrafter"/>
</dbReference>
<dbReference type="GO" id="GO:0016020">
    <property type="term" value="C:membrane"/>
    <property type="evidence" value="ECO:0007669"/>
    <property type="project" value="GOC"/>
</dbReference>
<dbReference type="EMBL" id="CAJNJA010010021">
    <property type="protein sequence ID" value="CAE7252931.1"/>
    <property type="molecule type" value="Genomic_DNA"/>
</dbReference>
<dbReference type="AlphaFoldDB" id="A0A812M6A0"/>
<dbReference type="InterPro" id="IPR029044">
    <property type="entry name" value="Nucleotide-diphossugar_trans"/>
</dbReference>
<feature type="non-terminal residue" evidence="3">
    <location>
        <position position="1"/>
    </location>
</feature>
<dbReference type="OrthoDB" id="407609at2759"/>
<sequence length="270" mass="30898">MVSNRWLCLFWTFALATLTERVVAEDGADVEGLALLAQRGVPSRHQPHRKAIKIPPIVLFNYKFNLLNASKAQLKSDPMHKLVLKNVKHTIALFGGDVEQVHFYDDDQCVKELKKLHQFNGHKLAEGFLSLRHGKYKSDICRLAQLWRYGGYYFDTDILPVKSMRAYLDPDTTFASVRSMCKKEIFQAFLAATPHNELIGENLRIFGEWLQKRQHNSEGSNIGPRLMWGSLQESGSEFKKASHVLTGSQKIQLFQENSIKLWKHGKESIS</sequence>
<evidence type="ECO:0000256" key="2">
    <source>
        <dbReference type="SAM" id="SignalP"/>
    </source>
</evidence>
<comment type="caution">
    <text evidence="3">The sequence shown here is derived from an EMBL/GenBank/DDBJ whole genome shotgun (WGS) entry which is preliminary data.</text>
</comment>
<dbReference type="Pfam" id="PF04488">
    <property type="entry name" value="Gly_transf_sug"/>
    <property type="match status" value="1"/>
</dbReference>
<keyword evidence="1" id="KW-0808">Transferase</keyword>
<name>A0A812M6A0_9DINO</name>
<evidence type="ECO:0000313" key="3">
    <source>
        <dbReference type="EMBL" id="CAE7252931.1"/>
    </source>
</evidence>
<dbReference type="Proteomes" id="UP000601435">
    <property type="component" value="Unassembled WGS sequence"/>
</dbReference>
<dbReference type="InterPro" id="IPR051706">
    <property type="entry name" value="Glycosyltransferase_domain"/>
</dbReference>
<dbReference type="Gene3D" id="3.90.550.20">
    <property type="match status" value="1"/>
</dbReference>
<keyword evidence="4" id="KW-1185">Reference proteome</keyword>
<proteinExistence type="predicted"/>
<feature type="chain" id="PRO_5033045535" evidence="2">
    <location>
        <begin position="25"/>
        <end position="270"/>
    </location>
</feature>
<dbReference type="PANTHER" id="PTHR32385">
    <property type="entry name" value="MANNOSYL PHOSPHORYLINOSITOL CERAMIDE SYNTHASE"/>
    <property type="match status" value="1"/>
</dbReference>
<evidence type="ECO:0000256" key="1">
    <source>
        <dbReference type="ARBA" id="ARBA00022679"/>
    </source>
</evidence>
<dbReference type="InterPro" id="IPR007577">
    <property type="entry name" value="GlycoTrfase_DXD_sugar-bd_CS"/>
</dbReference>
<evidence type="ECO:0000313" key="4">
    <source>
        <dbReference type="Proteomes" id="UP000601435"/>
    </source>
</evidence>
<accession>A0A812M6A0</accession>
<feature type="signal peptide" evidence="2">
    <location>
        <begin position="1"/>
        <end position="24"/>
    </location>
</feature>
<keyword evidence="2" id="KW-0732">Signal</keyword>
<gene>
    <name evidence="3" type="ORF">SNEC2469_LOCUS5345</name>
</gene>
<protein>
    <submittedName>
        <fullName evidence="3">Uncharacterized protein</fullName>
    </submittedName>
</protein>